<keyword evidence="2" id="KW-1003">Cell membrane</keyword>
<evidence type="ECO:0000259" key="10">
    <source>
        <dbReference type="PROSITE" id="PS50111"/>
    </source>
</evidence>
<organism evidence="12 13">
    <name type="scientific">Peribacillus faecalis</name>
    <dbReference type="NCBI Taxonomy" id="2772559"/>
    <lineage>
        <taxon>Bacteria</taxon>
        <taxon>Bacillati</taxon>
        <taxon>Bacillota</taxon>
        <taxon>Bacilli</taxon>
        <taxon>Bacillales</taxon>
        <taxon>Bacillaceae</taxon>
        <taxon>Peribacillus</taxon>
    </lineage>
</organism>
<evidence type="ECO:0000256" key="5">
    <source>
        <dbReference type="ARBA" id="ARBA00023136"/>
    </source>
</evidence>
<evidence type="ECO:0000256" key="4">
    <source>
        <dbReference type="ARBA" id="ARBA00022989"/>
    </source>
</evidence>
<sequence>MLKKIKTFRNKIIYLTSILLIVPLIVTGITLYMISKDQLEKELNAELKLRAEMTIGMISMLDEEVEQGVLTLEVAQEKLREELLGELNADGTRTLKEQYAVGETGYISAIDENESFVMDPFYEGTSLSDVQSEGFFLIGDDYKAQAETGYNVDFEISNDGTADKALAYVKTDPYWGWHIVSTAKYSEFDSASSILIAMLGNGALFLVLGFIAISFYSRKVTAPIKPIGEGLKRAAQGDFSGDDLVITSVDEIGQLTMDFNEMKRNTNQLVQSVTLSTEQVAASAEELSGSADEVNKATGEISLAIQQIADNAEMLNANLAEGSQSLGEVAISIHQLVDNAAVLSSSSDEVTDRAVQGNLYVEQTVKSMNSIYEKVNESSCNLGVLGVNLSEIGKITKAITDIAEQTNLLALNAAIEAARAGEGGKGFAVVANEVRRLAEQSHQSTDQIANLIADIQSNMERSTQSMHHVKNEVESGLEVVENTDTKFKEILESMTSVRSRVKETSVTIESMSAIVQEVSDTINALSQTTNESTGYSHQVAASSEEQVAIIEEIASFSESLTHLALELQQQVRKFKL</sequence>
<dbReference type="SUPFAM" id="SSF58104">
    <property type="entry name" value="Methyl-accepting chemotaxis protein (MCP) signaling domain"/>
    <property type="match status" value="1"/>
</dbReference>
<comment type="caution">
    <text evidence="12">The sequence shown here is derived from an EMBL/GenBank/DDBJ whole genome shotgun (WGS) entry which is preliminary data.</text>
</comment>
<dbReference type="Pfam" id="PF00015">
    <property type="entry name" value="MCPsignal"/>
    <property type="match status" value="1"/>
</dbReference>
<evidence type="ECO:0000313" key="12">
    <source>
        <dbReference type="EMBL" id="MBD3109790.1"/>
    </source>
</evidence>
<feature type="domain" description="HAMP" evidence="11">
    <location>
        <begin position="218"/>
        <end position="271"/>
    </location>
</feature>
<keyword evidence="13" id="KW-1185">Reference proteome</keyword>
<dbReference type="SMART" id="SM00304">
    <property type="entry name" value="HAMP"/>
    <property type="match status" value="1"/>
</dbReference>
<dbReference type="Proteomes" id="UP000602076">
    <property type="component" value="Unassembled WGS sequence"/>
</dbReference>
<dbReference type="Gene3D" id="3.30.450.20">
    <property type="entry name" value="PAS domain"/>
    <property type="match status" value="1"/>
</dbReference>
<dbReference type="GO" id="GO:0004888">
    <property type="term" value="F:transmembrane signaling receptor activity"/>
    <property type="evidence" value="ECO:0007669"/>
    <property type="project" value="InterPro"/>
</dbReference>
<accession>A0A927HBI8</accession>
<gene>
    <name evidence="12" type="ORF">IEO70_15730</name>
</gene>
<dbReference type="Gene3D" id="6.10.340.10">
    <property type="match status" value="1"/>
</dbReference>
<dbReference type="CDD" id="cd11386">
    <property type="entry name" value="MCP_signal"/>
    <property type="match status" value="1"/>
</dbReference>
<evidence type="ECO:0000256" key="1">
    <source>
        <dbReference type="ARBA" id="ARBA00004651"/>
    </source>
</evidence>
<dbReference type="Pfam" id="PF00672">
    <property type="entry name" value="HAMP"/>
    <property type="match status" value="1"/>
</dbReference>
<dbReference type="GO" id="GO:0007165">
    <property type="term" value="P:signal transduction"/>
    <property type="evidence" value="ECO:0007669"/>
    <property type="project" value="UniProtKB-KW"/>
</dbReference>
<evidence type="ECO:0000256" key="8">
    <source>
        <dbReference type="PROSITE-ProRule" id="PRU00284"/>
    </source>
</evidence>
<evidence type="ECO:0000313" key="13">
    <source>
        <dbReference type="Proteomes" id="UP000602076"/>
    </source>
</evidence>
<reference evidence="12" key="1">
    <citation type="submission" date="2020-09" db="EMBL/GenBank/DDBJ databases">
        <title>Bacillus faecalis sp. nov., a moderately halophilic bacterium isolated from cow faeces.</title>
        <authorList>
            <person name="Jiang L."/>
            <person name="Lee J."/>
        </authorList>
    </citation>
    <scope>NUCLEOTIDE SEQUENCE</scope>
    <source>
        <strain evidence="12">AGMB 02131</strain>
    </source>
</reference>
<dbReference type="PROSITE" id="PS50885">
    <property type="entry name" value="HAMP"/>
    <property type="match status" value="1"/>
</dbReference>
<evidence type="ECO:0000256" key="3">
    <source>
        <dbReference type="ARBA" id="ARBA00022692"/>
    </source>
</evidence>
<dbReference type="InterPro" id="IPR033480">
    <property type="entry name" value="sCache_2"/>
</dbReference>
<feature type="domain" description="Methyl-accepting transducer" evidence="10">
    <location>
        <begin position="290"/>
        <end position="526"/>
    </location>
</feature>
<dbReference type="CDD" id="cd06225">
    <property type="entry name" value="HAMP"/>
    <property type="match status" value="1"/>
</dbReference>
<keyword evidence="3 9" id="KW-0812">Transmembrane</keyword>
<evidence type="ECO:0000256" key="9">
    <source>
        <dbReference type="SAM" id="Phobius"/>
    </source>
</evidence>
<dbReference type="GO" id="GO:0006935">
    <property type="term" value="P:chemotaxis"/>
    <property type="evidence" value="ECO:0007669"/>
    <property type="project" value="InterPro"/>
</dbReference>
<dbReference type="PANTHER" id="PTHR32089">
    <property type="entry name" value="METHYL-ACCEPTING CHEMOTAXIS PROTEIN MCPB"/>
    <property type="match status" value="1"/>
</dbReference>
<dbReference type="InterPro" id="IPR004089">
    <property type="entry name" value="MCPsignal_dom"/>
</dbReference>
<feature type="transmembrane region" description="Helical" evidence="9">
    <location>
        <begin position="12"/>
        <end position="34"/>
    </location>
</feature>
<dbReference type="Gene3D" id="1.10.287.950">
    <property type="entry name" value="Methyl-accepting chemotaxis protein"/>
    <property type="match status" value="1"/>
</dbReference>
<evidence type="ECO:0000256" key="7">
    <source>
        <dbReference type="ARBA" id="ARBA00029447"/>
    </source>
</evidence>
<dbReference type="InterPro" id="IPR004090">
    <property type="entry name" value="Chemotax_Me-accpt_rcpt"/>
</dbReference>
<dbReference type="Pfam" id="PF17200">
    <property type="entry name" value="sCache_2"/>
    <property type="match status" value="1"/>
</dbReference>
<feature type="transmembrane region" description="Helical" evidence="9">
    <location>
        <begin position="194"/>
        <end position="216"/>
    </location>
</feature>
<dbReference type="GO" id="GO:0005886">
    <property type="term" value="C:plasma membrane"/>
    <property type="evidence" value="ECO:0007669"/>
    <property type="project" value="UniProtKB-SubCell"/>
</dbReference>
<dbReference type="EMBL" id="JACXSI010000045">
    <property type="protein sequence ID" value="MBD3109790.1"/>
    <property type="molecule type" value="Genomic_DNA"/>
</dbReference>
<evidence type="ECO:0000256" key="6">
    <source>
        <dbReference type="ARBA" id="ARBA00023224"/>
    </source>
</evidence>
<proteinExistence type="inferred from homology"/>
<dbReference type="SMART" id="SM00283">
    <property type="entry name" value="MA"/>
    <property type="match status" value="1"/>
</dbReference>
<evidence type="ECO:0000256" key="2">
    <source>
        <dbReference type="ARBA" id="ARBA00022475"/>
    </source>
</evidence>
<dbReference type="InterPro" id="IPR003660">
    <property type="entry name" value="HAMP_dom"/>
</dbReference>
<dbReference type="PROSITE" id="PS50111">
    <property type="entry name" value="CHEMOTAXIS_TRANSDUC_2"/>
    <property type="match status" value="1"/>
</dbReference>
<dbReference type="PANTHER" id="PTHR32089:SF112">
    <property type="entry name" value="LYSOZYME-LIKE PROTEIN-RELATED"/>
    <property type="match status" value="1"/>
</dbReference>
<keyword evidence="4 9" id="KW-1133">Transmembrane helix</keyword>
<name>A0A927HBI8_9BACI</name>
<dbReference type="SMART" id="SM01049">
    <property type="entry name" value="Cache_2"/>
    <property type="match status" value="1"/>
</dbReference>
<dbReference type="AlphaFoldDB" id="A0A927HBI8"/>
<comment type="subcellular location">
    <subcellularLocation>
        <location evidence="1">Cell membrane</location>
        <topology evidence="1">Multi-pass membrane protein</topology>
    </subcellularLocation>
</comment>
<keyword evidence="5 9" id="KW-0472">Membrane</keyword>
<evidence type="ECO:0000259" key="11">
    <source>
        <dbReference type="PROSITE" id="PS50885"/>
    </source>
</evidence>
<dbReference type="RefSeq" id="WP_190999324.1">
    <property type="nucleotide sequence ID" value="NZ_JACXSI010000045.1"/>
</dbReference>
<keyword evidence="6 8" id="KW-0807">Transducer</keyword>
<comment type="similarity">
    <text evidence="7">Belongs to the methyl-accepting chemotaxis (MCP) protein family.</text>
</comment>
<protein>
    <submittedName>
        <fullName evidence="12">Cache domain-containing protein</fullName>
    </submittedName>
</protein>
<dbReference type="PRINTS" id="PR00260">
    <property type="entry name" value="CHEMTRNSDUCR"/>
</dbReference>